<dbReference type="GO" id="GO:0030515">
    <property type="term" value="F:snoRNA binding"/>
    <property type="evidence" value="ECO:0007669"/>
    <property type="project" value="TreeGrafter"/>
</dbReference>
<evidence type="ECO:0000313" key="10">
    <source>
        <dbReference type="EMBL" id="CAH0106598.1"/>
    </source>
</evidence>
<dbReference type="SMART" id="SM00320">
    <property type="entry name" value="WD40"/>
    <property type="match status" value="11"/>
</dbReference>
<dbReference type="InterPro" id="IPR015943">
    <property type="entry name" value="WD40/YVTN_repeat-like_dom_sf"/>
</dbReference>
<dbReference type="Pfam" id="PF25172">
    <property type="entry name" value="Beta-prop_WDR3_2nd"/>
    <property type="match status" value="1"/>
</dbReference>
<dbReference type="GO" id="GO:0030490">
    <property type="term" value="P:maturation of SSU-rRNA"/>
    <property type="evidence" value="ECO:0007669"/>
    <property type="project" value="TreeGrafter"/>
</dbReference>
<feature type="repeat" description="WD" evidence="6">
    <location>
        <begin position="632"/>
        <end position="673"/>
    </location>
</feature>
<keyword evidence="11" id="KW-1185">Reference proteome</keyword>
<evidence type="ECO:0000256" key="4">
    <source>
        <dbReference type="ARBA" id="ARBA00023242"/>
    </source>
</evidence>
<dbReference type="PANTHER" id="PTHR19853:SF0">
    <property type="entry name" value="WD REPEAT-CONTAINING PROTEIN 3"/>
    <property type="match status" value="1"/>
</dbReference>
<feature type="repeat" description="WD" evidence="6">
    <location>
        <begin position="187"/>
        <end position="221"/>
    </location>
</feature>
<dbReference type="FunFam" id="2.130.10.10:FF:000157">
    <property type="entry name" value="WD repeat domain 3"/>
    <property type="match status" value="1"/>
</dbReference>
<dbReference type="GO" id="GO:0032040">
    <property type="term" value="C:small-subunit processome"/>
    <property type="evidence" value="ECO:0007669"/>
    <property type="project" value="TreeGrafter"/>
</dbReference>
<dbReference type="OrthoDB" id="407922at2759"/>
<dbReference type="SUPFAM" id="SSF50978">
    <property type="entry name" value="WD40 repeat-like"/>
    <property type="match status" value="1"/>
</dbReference>
<dbReference type="Proteomes" id="UP000789390">
    <property type="component" value="Unassembled WGS sequence"/>
</dbReference>
<name>A0A8J2RZZ8_9CRUS</name>
<dbReference type="Pfam" id="PF25173">
    <property type="entry name" value="Beta-prop_WDR3_1st"/>
    <property type="match status" value="1"/>
</dbReference>
<dbReference type="PROSITE" id="PS00678">
    <property type="entry name" value="WD_REPEATS_1"/>
    <property type="match status" value="1"/>
</dbReference>
<evidence type="ECO:0000256" key="6">
    <source>
        <dbReference type="PROSITE-ProRule" id="PRU00221"/>
    </source>
</evidence>
<dbReference type="InterPro" id="IPR020472">
    <property type="entry name" value="WD40_PAC1"/>
</dbReference>
<accession>A0A8J2RZZ8</accession>
<dbReference type="FunFam" id="2.130.10.10:FF:002025">
    <property type="entry name" value="Uncharacterized protein"/>
    <property type="match status" value="1"/>
</dbReference>
<organism evidence="10 11">
    <name type="scientific">Daphnia galeata</name>
    <dbReference type="NCBI Taxonomy" id="27404"/>
    <lineage>
        <taxon>Eukaryota</taxon>
        <taxon>Metazoa</taxon>
        <taxon>Ecdysozoa</taxon>
        <taxon>Arthropoda</taxon>
        <taxon>Crustacea</taxon>
        <taxon>Branchiopoda</taxon>
        <taxon>Diplostraca</taxon>
        <taxon>Cladocera</taxon>
        <taxon>Anomopoda</taxon>
        <taxon>Daphniidae</taxon>
        <taxon>Daphnia</taxon>
    </lineage>
</organism>
<evidence type="ECO:0000256" key="2">
    <source>
        <dbReference type="ARBA" id="ARBA00022574"/>
    </source>
</evidence>
<proteinExistence type="inferred from homology"/>
<dbReference type="Gene3D" id="2.130.10.10">
    <property type="entry name" value="YVTN repeat-like/Quinoprotein amine dehydrogenase"/>
    <property type="match status" value="4"/>
</dbReference>
<comment type="subcellular location">
    <subcellularLocation>
        <location evidence="1">Nucleus</location>
        <location evidence="1">Nucleolus</location>
    </subcellularLocation>
</comment>
<sequence length="958" mass="107542">MGLTKQYLRYIPGPIFNVIASLKSNAVFVELRAQVGRYVAAGACENVIIWDSKTGEKINTLLGEKHCVTVLKTSPNNRQIAVGYEDGVVRLFDLNSGECLVTFSGHKSAVTCLSFDDEGMRLVSGAKDTNIIVWDTVSEAGLFRLSGHKGPITKCCFLESQNILVSSSIDTLVKFWDLDTQHCFKTLVGHRSEVWDMVVMKNDRYLVTGCGDSELRVWKLRFPDSEEDAEKQKATPKKSRTESGNDGEENDEEANEDEDDNSILQCTKIGTILRQGRDRVLSMMSDPSRTILACHGMDAIVELFRFHDEEEIQKIFSKRQRKFKKRNPESTEELTVALQDEVLRIQSVHASAKAKAIDVHVSTKGELRLLVLLRGNSFEIHVVDSKVSIKNDATKVGALSIPGHRTDVRALCFSSDKIALASASGESLKIWNRGSQNCIRTMACDYALAILFATGDRNVIVATKTGKLQIFDIAAGRLLEEIAAHEGEAWTVAMSPDLRGIASGGADKSVKFWQFELVVDRSVEKEEEDDDDVQMRGGKRMSLTHTKTLQLEEDVLCVRFSPDQRLIAVSLLDSTVKIFFVDTLKFFLSLYGHKFPVLCMDISYDSTTIITGGADRNIKIWGLDFGDCHRSIFAHEDSILGLQFVSKTHLFFSCGKDGKLKQWDADNFENITTLSGHHGQVWTLAVSEDGKYVSTAGHDRSIRLWERTQEPLVLEDERETQREAEADQALALGEDRVIPGIKAGEEASLPGRKTVETERAAERIMEAVEVHKEVSQQLAEYRDKLDAHQQSGRKDSEVPAAPQLHPLMVAYDTTDPDKYLLKVLRQVKSSEVEEALLVLPFHYVGSLLSLLDQLLEKGWETELVMRILLFLVRLHHGPLSNTPTLLPILNRLQGVARKRVDQVRDRIGFNLAGLQYLQRELEEREAVQLFADASDRVKQKRKLRRNKDKAKQRAILTL</sequence>
<dbReference type="InterPro" id="IPR011047">
    <property type="entry name" value="Quinoprotein_ADH-like_sf"/>
</dbReference>
<dbReference type="InterPro" id="IPR007148">
    <property type="entry name" value="SSU_processome_Utp12"/>
</dbReference>
<dbReference type="InterPro" id="IPR019775">
    <property type="entry name" value="WD40_repeat_CS"/>
</dbReference>
<gene>
    <name evidence="10" type="ORF">DGAL_LOCUS9755</name>
</gene>
<feature type="repeat" description="WD" evidence="6">
    <location>
        <begin position="145"/>
        <end position="186"/>
    </location>
</feature>
<comment type="similarity">
    <text evidence="5">Belongs to the WD repeat WDR3/UTP12 family.</text>
</comment>
<evidence type="ECO:0000256" key="1">
    <source>
        <dbReference type="ARBA" id="ARBA00004604"/>
    </source>
</evidence>
<feature type="repeat" description="WD" evidence="6">
    <location>
        <begin position="401"/>
        <end position="441"/>
    </location>
</feature>
<feature type="repeat" description="WD" evidence="6">
    <location>
        <begin position="674"/>
        <end position="706"/>
    </location>
</feature>
<feature type="repeat" description="WD" evidence="6">
    <location>
        <begin position="590"/>
        <end position="631"/>
    </location>
</feature>
<dbReference type="AlphaFoldDB" id="A0A8J2RZZ8"/>
<feature type="compositionally biased region" description="Acidic residues" evidence="8">
    <location>
        <begin position="245"/>
        <end position="261"/>
    </location>
</feature>
<keyword evidence="2 6" id="KW-0853">WD repeat</keyword>
<protein>
    <recommendedName>
        <fullName evidence="9">Small-subunit processome Utp12 domain-containing protein</fullName>
    </recommendedName>
</protein>
<dbReference type="PANTHER" id="PTHR19853">
    <property type="entry name" value="WD REPEAT CONTAINING PROTEIN 3 WDR3"/>
    <property type="match status" value="1"/>
</dbReference>
<feature type="domain" description="Small-subunit processome Utp12" evidence="9">
    <location>
        <begin position="816"/>
        <end position="919"/>
    </location>
</feature>
<evidence type="ECO:0000256" key="8">
    <source>
        <dbReference type="SAM" id="MobiDB-lite"/>
    </source>
</evidence>
<evidence type="ECO:0000256" key="5">
    <source>
        <dbReference type="ARBA" id="ARBA00038229"/>
    </source>
</evidence>
<comment type="caution">
    <text evidence="10">The sequence shown here is derived from an EMBL/GenBank/DDBJ whole genome shotgun (WGS) entry which is preliminary data.</text>
</comment>
<dbReference type="EMBL" id="CAKKLH010000224">
    <property type="protein sequence ID" value="CAH0106598.1"/>
    <property type="molecule type" value="Genomic_DNA"/>
</dbReference>
<keyword evidence="7" id="KW-0175">Coiled coil</keyword>
<dbReference type="Pfam" id="PF04003">
    <property type="entry name" value="Utp12"/>
    <property type="match status" value="1"/>
</dbReference>
<feature type="repeat" description="WD" evidence="6">
    <location>
        <begin position="103"/>
        <end position="135"/>
    </location>
</feature>
<dbReference type="CDD" id="cd00200">
    <property type="entry name" value="WD40"/>
    <property type="match status" value="2"/>
</dbReference>
<reference evidence="10" key="1">
    <citation type="submission" date="2021-11" db="EMBL/GenBank/DDBJ databases">
        <authorList>
            <person name="Schell T."/>
        </authorList>
    </citation>
    <scope>NUCLEOTIDE SEQUENCE</scope>
    <source>
        <strain evidence="10">M5</strain>
    </source>
</reference>
<dbReference type="InterPro" id="IPR001680">
    <property type="entry name" value="WD40_rpt"/>
</dbReference>
<dbReference type="PRINTS" id="PR00320">
    <property type="entry name" value="GPROTEINBRPT"/>
</dbReference>
<evidence type="ECO:0000256" key="7">
    <source>
        <dbReference type="SAM" id="Coils"/>
    </source>
</evidence>
<feature type="region of interest" description="Disordered" evidence="8">
    <location>
        <begin position="227"/>
        <end position="261"/>
    </location>
</feature>
<dbReference type="PROSITE" id="PS50082">
    <property type="entry name" value="WD_REPEATS_2"/>
    <property type="match status" value="9"/>
</dbReference>
<feature type="repeat" description="WD" evidence="6">
    <location>
        <begin position="61"/>
        <end position="102"/>
    </location>
</feature>
<feature type="repeat" description="WD" evidence="6">
    <location>
        <begin position="482"/>
        <end position="516"/>
    </location>
</feature>
<dbReference type="InterPro" id="IPR036322">
    <property type="entry name" value="WD40_repeat_dom_sf"/>
</dbReference>
<dbReference type="SUPFAM" id="SSF50998">
    <property type="entry name" value="Quinoprotein alcohol dehydrogenase-like"/>
    <property type="match status" value="1"/>
</dbReference>
<keyword evidence="3" id="KW-0677">Repeat</keyword>
<dbReference type="PROSITE" id="PS50294">
    <property type="entry name" value="WD_REPEATS_REGION"/>
    <property type="match status" value="6"/>
</dbReference>
<feature type="coiled-coil region" evidence="7">
    <location>
        <begin position="764"/>
        <end position="791"/>
    </location>
</feature>
<dbReference type="GO" id="GO:0034388">
    <property type="term" value="C:Pwp2p-containing subcomplex of 90S preribosome"/>
    <property type="evidence" value="ECO:0007669"/>
    <property type="project" value="TreeGrafter"/>
</dbReference>
<keyword evidence="4" id="KW-0539">Nucleus</keyword>
<evidence type="ECO:0000256" key="3">
    <source>
        <dbReference type="ARBA" id="ARBA00022737"/>
    </source>
</evidence>
<evidence type="ECO:0000259" key="9">
    <source>
        <dbReference type="Pfam" id="PF04003"/>
    </source>
</evidence>
<dbReference type="InterPro" id="IPR051570">
    <property type="entry name" value="TBC1_cilium_biogenesis"/>
</dbReference>
<evidence type="ECO:0000313" key="11">
    <source>
        <dbReference type="Proteomes" id="UP000789390"/>
    </source>
</evidence>